<evidence type="ECO:0000259" key="2">
    <source>
        <dbReference type="Pfam" id="PF12937"/>
    </source>
</evidence>
<evidence type="ECO:0000259" key="3">
    <source>
        <dbReference type="Pfam" id="PF20522"/>
    </source>
</evidence>
<sequence>MDTTLLLTLSSMAKRPCPSQNPTIQNPNLDFDMDDHMDHLLETILLRQYSPPTDSSLAPSSSSYSSSIDLSFERLLDSRTSDSDQTQLIDRAMGLGTLLLEAGKRSARKRASKHNSLAWALPPDLTIKVFSMLDTQSLCYAAATCSMFNKCAIDPSCYANLDLTTDVPKVNNAVVSTMIHRAGKSLKSLKLGVVQGPNVLAGSCQPLVYTIRNSVEVSNFSWNDKRSRQGKESSILTRSCLSPLVGDNGAPGTLLRRLHLYNIERMDNTSLCGALTACPSLLDLEIVGLHVELRQTLMSVSANCHLIERLFFESSKTGRDDSLKSPTCVEFVNNCPNLNSLALRGFKLHDYKVRILVKGFRKLKYVDFSTSYSITGTFLRNLGSSIGGNLLEFLILRDCMHLKEVEVARLLTTIITGDFKYLRTLQDISNREGLASESDWYDRCYTSSVIPIKQMLDARPDICLLAEFPSEGSYIEIDQMFESELNSDISLPSQLSSHTSDGSMFMSFSESSYNSDHGSGNEDGRDAGFVVFEESSDEVDFIVVAVIMASHPCPCATLEAVQAFQLMSEAEKIFFSVLTKTNMATLSLFSFSNSVPILQLRPRLPSPQPHFSNLVHHYSFTSSTTLKLSGFRDKTVVAFGSKSTDPNESQFLDENGVVDDMDGYLNYLSLEYDSVWDTKPSWCQPWTIALTGASAIACSWLILHSVLVTVVVSLLICAWWYIFLYSYPKAYEDMIAERRKRVTNGVEDTFGLRKSQ</sequence>
<dbReference type="PANTHER" id="PTHR36046:SF1">
    <property type="entry name" value="DUF6737 DOMAIN-CONTAINING PROTEIN"/>
    <property type="match status" value="1"/>
</dbReference>
<feature type="domain" description="F-box" evidence="2">
    <location>
        <begin position="119"/>
        <end position="163"/>
    </location>
</feature>
<feature type="transmembrane region" description="Helical" evidence="1">
    <location>
        <begin position="700"/>
        <end position="724"/>
    </location>
</feature>
<dbReference type="SUPFAM" id="SSF52047">
    <property type="entry name" value="RNI-like"/>
    <property type="match status" value="1"/>
</dbReference>
<evidence type="ECO:0000313" key="5">
    <source>
        <dbReference type="Proteomes" id="UP000583929"/>
    </source>
</evidence>
<keyword evidence="1" id="KW-0812">Transmembrane</keyword>
<dbReference type="GO" id="GO:0009507">
    <property type="term" value="C:chloroplast"/>
    <property type="evidence" value="ECO:0007669"/>
    <property type="project" value="TreeGrafter"/>
</dbReference>
<dbReference type="InterPro" id="IPR001810">
    <property type="entry name" value="F-box_dom"/>
</dbReference>
<organism evidence="4 5">
    <name type="scientific">Cannabis sativa</name>
    <name type="common">Hemp</name>
    <name type="synonym">Marijuana</name>
    <dbReference type="NCBI Taxonomy" id="3483"/>
    <lineage>
        <taxon>Eukaryota</taxon>
        <taxon>Viridiplantae</taxon>
        <taxon>Streptophyta</taxon>
        <taxon>Embryophyta</taxon>
        <taxon>Tracheophyta</taxon>
        <taxon>Spermatophyta</taxon>
        <taxon>Magnoliopsida</taxon>
        <taxon>eudicotyledons</taxon>
        <taxon>Gunneridae</taxon>
        <taxon>Pentapetalae</taxon>
        <taxon>rosids</taxon>
        <taxon>fabids</taxon>
        <taxon>Rosales</taxon>
        <taxon>Cannabaceae</taxon>
        <taxon>Cannabis</taxon>
    </lineage>
</organism>
<proteinExistence type="predicted"/>
<dbReference type="Gene3D" id="3.80.10.10">
    <property type="entry name" value="Ribonuclease Inhibitor"/>
    <property type="match status" value="1"/>
</dbReference>
<reference evidence="4 5" key="1">
    <citation type="journal article" date="2020" name="bioRxiv">
        <title>Sequence and annotation of 42 cannabis genomes reveals extensive copy number variation in cannabinoid synthesis and pathogen resistance genes.</title>
        <authorList>
            <person name="Mckernan K.J."/>
            <person name="Helbert Y."/>
            <person name="Kane L.T."/>
            <person name="Ebling H."/>
            <person name="Zhang L."/>
            <person name="Liu B."/>
            <person name="Eaton Z."/>
            <person name="Mclaughlin S."/>
            <person name="Kingan S."/>
            <person name="Baybayan P."/>
            <person name="Concepcion G."/>
            <person name="Jordan M."/>
            <person name="Riva A."/>
            <person name="Barbazuk W."/>
            <person name="Harkins T."/>
        </authorList>
    </citation>
    <scope>NUCLEOTIDE SEQUENCE [LARGE SCALE GENOMIC DNA]</scope>
    <source>
        <strain evidence="5">cv. Jamaican Lion 4</strain>
        <tissue evidence="4">Leaf</tissue>
    </source>
</reference>
<feature type="domain" description="DUF6737" evidence="3">
    <location>
        <begin position="674"/>
        <end position="730"/>
    </location>
</feature>
<keyword evidence="1" id="KW-1133">Transmembrane helix</keyword>
<dbReference type="InterPro" id="IPR032675">
    <property type="entry name" value="LRR_dom_sf"/>
</dbReference>
<evidence type="ECO:0000313" key="4">
    <source>
        <dbReference type="EMBL" id="KAF4376475.1"/>
    </source>
</evidence>
<keyword evidence="1" id="KW-0472">Membrane</keyword>
<dbReference type="AlphaFoldDB" id="A0A7J6G0H1"/>
<evidence type="ECO:0008006" key="6">
    <source>
        <dbReference type="Google" id="ProtNLM"/>
    </source>
</evidence>
<keyword evidence="5" id="KW-1185">Reference proteome</keyword>
<dbReference type="PANTHER" id="PTHR36046">
    <property type="entry name" value="PROTEIN, PUTATIVE-RELATED"/>
    <property type="match status" value="1"/>
</dbReference>
<dbReference type="Pfam" id="PF20522">
    <property type="entry name" value="DUF6737"/>
    <property type="match status" value="1"/>
</dbReference>
<evidence type="ECO:0000256" key="1">
    <source>
        <dbReference type="SAM" id="Phobius"/>
    </source>
</evidence>
<accession>A0A7J6G0H1</accession>
<gene>
    <name evidence="4" type="ORF">G4B88_017211</name>
</gene>
<name>A0A7J6G0H1_CANSA</name>
<dbReference type="InterPro" id="IPR036047">
    <property type="entry name" value="F-box-like_dom_sf"/>
</dbReference>
<dbReference type="Pfam" id="PF12937">
    <property type="entry name" value="F-box-like"/>
    <property type="match status" value="1"/>
</dbReference>
<protein>
    <recommendedName>
        <fullName evidence="6">F-box domain-containing protein</fullName>
    </recommendedName>
</protein>
<dbReference type="Proteomes" id="UP000583929">
    <property type="component" value="Unassembled WGS sequence"/>
</dbReference>
<dbReference type="InterPro" id="IPR046625">
    <property type="entry name" value="DUF6737"/>
</dbReference>
<dbReference type="FunFam" id="3.80.10.10:FF:001044">
    <property type="entry name" value="F-box protein isoform A"/>
    <property type="match status" value="1"/>
</dbReference>
<dbReference type="EMBL" id="JAATIQ010000153">
    <property type="protein sequence ID" value="KAF4376475.1"/>
    <property type="molecule type" value="Genomic_DNA"/>
</dbReference>
<comment type="caution">
    <text evidence="4">The sequence shown here is derived from an EMBL/GenBank/DDBJ whole genome shotgun (WGS) entry which is preliminary data.</text>
</comment>
<dbReference type="SUPFAM" id="SSF81383">
    <property type="entry name" value="F-box domain"/>
    <property type="match status" value="1"/>
</dbReference>